<evidence type="ECO:0000313" key="1">
    <source>
        <dbReference type="EMBL" id="UPK92965.1"/>
    </source>
</evidence>
<protein>
    <submittedName>
        <fullName evidence="1">Uncharacterized protein</fullName>
    </submittedName>
</protein>
<name>A0ACD3YVQ1_FUSSC</name>
<sequence length="142" mass="16717">MASIKRPAHNVEEWIQLTNPDKLRNERIVETSNILLSTLADWELKDLMAEQENTQNNPATTPEEGTTLQDKINRLICEGNTVFLWLNMSDAERMIVCRAFDRKNYFNGHLMSKQLLERPWKLEKAERRNSEALRTYHQVFVD</sequence>
<proteinExistence type="predicted"/>
<gene>
    <name evidence="1" type="ORF">LCI18_003900</name>
</gene>
<keyword evidence="2" id="KW-1185">Reference proteome</keyword>
<reference evidence="1" key="1">
    <citation type="submission" date="2021-11" db="EMBL/GenBank/DDBJ databases">
        <title>Fusarium solani-melongenae Genome sequencing and assembly.</title>
        <authorList>
            <person name="Xie S."/>
            <person name="Huang L."/>
            <person name="Zhang X."/>
        </authorList>
    </citation>
    <scope>NUCLEOTIDE SEQUENCE</scope>
    <source>
        <strain evidence="1">CRI 24-3</strain>
    </source>
</reference>
<dbReference type="Proteomes" id="UP000830768">
    <property type="component" value="Chromosome 3"/>
</dbReference>
<dbReference type="EMBL" id="CP090032">
    <property type="protein sequence ID" value="UPK92965.1"/>
    <property type="molecule type" value="Genomic_DNA"/>
</dbReference>
<organism evidence="1 2">
    <name type="scientific">Fusarium solani subsp. cucurbitae</name>
    <name type="common">Neocosmosporum cucurbitae</name>
    <dbReference type="NCBI Taxonomy" id="2747967"/>
    <lineage>
        <taxon>Eukaryota</taxon>
        <taxon>Fungi</taxon>
        <taxon>Dikarya</taxon>
        <taxon>Ascomycota</taxon>
        <taxon>Pezizomycotina</taxon>
        <taxon>Sordariomycetes</taxon>
        <taxon>Hypocreomycetidae</taxon>
        <taxon>Hypocreales</taxon>
        <taxon>Nectriaceae</taxon>
        <taxon>Fusarium</taxon>
        <taxon>Fusarium solani species complex</taxon>
    </lineage>
</organism>
<evidence type="ECO:0000313" key="2">
    <source>
        <dbReference type="Proteomes" id="UP000830768"/>
    </source>
</evidence>
<accession>A0ACD3YVQ1</accession>